<reference evidence="1 2" key="1">
    <citation type="submission" date="2020-08" db="EMBL/GenBank/DDBJ databases">
        <title>Genome public.</title>
        <authorList>
            <person name="Liu C."/>
            <person name="Sun Q."/>
        </authorList>
    </citation>
    <scope>NUCLEOTIDE SEQUENCE [LARGE SCALE GENOMIC DNA]</scope>
    <source>
        <strain evidence="1 2">NSJ-6</strain>
    </source>
</reference>
<comment type="caution">
    <text evidence="1">The sequence shown here is derived from an EMBL/GenBank/DDBJ whole genome shotgun (WGS) entry which is preliminary data.</text>
</comment>
<evidence type="ECO:0000313" key="1">
    <source>
        <dbReference type="EMBL" id="MBC5629199.1"/>
    </source>
</evidence>
<accession>A0ABR7DCS6</accession>
<sequence>MKKILVGMLILTMAGLMGCKKMSVDEINEKLSDGKETTTEDVKEVEEPYTVKITNGEYTSEKAYKLDGTVTANTKNSGFTSIEVELLNDANEVVDVARINVGALTIGETKEFSGSGAGEGITSYGEIKVTGY</sequence>
<evidence type="ECO:0000313" key="2">
    <source>
        <dbReference type="Proteomes" id="UP000596929"/>
    </source>
</evidence>
<name>A0ABR7DCS6_9CLOT</name>
<dbReference type="EMBL" id="JACOOO010000016">
    <property type="protein sequence ID" value="MBC5629199.1"/>
    <property type="molecule type" value="Genomic_DNA"/>
</dbReference>
<dbReference type="PROSITE" id="PS51257">
    <property type="entry name" value="PROKAR_LIPOPROTEIN"/>
    <property type="match status" value="1"/>
</dbReference>
<evidence type="ECO:0008006" key="3">
    <source>
        <dbReference type="Google" id="ProtNLM"/>
    </source>
</evidence>
<keyword evidence="2" id="KW-1185">Reference proteome</keyword>
<proteinExistence type="predicted"/>
<organism evidence="1 2">
    <name type="scientific">Clostridium hominis</name>
    <dbReference type="NCBI Taxonomy" id="2763036"/>
    <lineage>
        <taxon>Bacteria</taxon>
        <taxon>Bacillati</taxon>
        <taxon>Bacillota</taxon>
        <taxon>Clostridia</taxon>
        <taxon>Eubacteriales</taxon>
        <taxon>Clostridiaceae</taxon>
        <taxon>Clostridium</taxon>
    </lineage>
</organism>
<gene>
    <name evidence="1" type="ORF">H8S20_09865</name>
</gene>
<dbReference type="Proteomes" id="UP000596929">
    <property type="component" value="Unassembled WGS sequence"/>
</dbReference>
<protein>
    <recommendedName>
        <fullName evidence="3">Lipoprotein</fullName>
    </recommendedName>
</protein>
<dbReference type="RefSeq" id="WP_186859998.1">
    <property type="nucleotide sequence ID" value="NZ_JACOOO010000016.1"/>
</dbReference>